<comment type="caution">
    <text evidence="1">The sequence shown here is derived from an EMBL/GenBank/DDBJ whole genome shotgun (WGS) entry which is preliminary data.</text>
</comment>
<dbReference type="Proteomes" id="UP000256779">
    <property type="component" value="Unassembled WGS sequence"/>
</dbReference>
<gene>
    <name evidence="1" type="ORF">C7460_117122</name>
</gene>
<dbReference type="GO" id="GO:0005975">
    <property type="term" value="P:carbohydrate metabolic process"/>
    <property type="evidence" value="ECO:0007669"/>
    <property type="project" value="UniProtKB-ARBA"/>
</dbReference>
<dbReference type="OrthoDB" id="9814380at2"/>
<dbReference type="RefSeq" id="WP_115869306.1">
    <property type="nucleotide sequence ID" value="NZ_QREG01000017.1"/>
</dbReference>
<dbReference type="EMBL" id="QREG01000017">
    <property type="protein sequence ID" value="RED95672.1"/>
    <property type="molecule type" value="Genomic_DNA"/>
</dbReference>
<accession>A0A3D9KZF6</accession>
<dbReference type="Gene3D" id="2.60.120.200">
    <property type="match status" value="1"/>
</dbReference>
<dbReference type="GO" id="GO:0004553">
    <property type="term" value="F:hydrolase activity, hydrolyzing O-glycosyl compounds"/>
    <property type="evidence" value="ECO:0007669"/>
    <property type="project" value="UniProtKB-ARBA"/>
</dbReference>
<sequence length="261" mass="29100">MTSIRPLLFLTMLWAIACKPSRQLPEDGLILHLPFDGGYEDLSSVGHFAELLHDQDTVERFVPGKFGKAIQFYNDDNYEGGEMVRTSTSEAISQMVKGGKATLSLWANHTTDRYEQAYLGISAIHGGPKKTGSHFYIKVWHDGEIRALSAHSREEVWGIARSDTGQYVPGEWFHLAVTVDGADVHLFKNGERVAPPYIAPPSWIEQIHANCELNDLRLPDECRIYVGGRAGEWGGFEGKIDQVRVYNRVLSDADILALAAE</sequence>
<name>A0A3D9KZF6_MARFU</name>
<keyword evidence="2" id="KW-1185">Reference proteome</keyword>
<dbReference type="Pfam" id="PF13385">
    <property type="entry name" value="Laminin_G_3"/>
    <property type="match status" value="1"/>
</dbReference>
<evidence type="ECO:0000313" key="2">
    <source>
        <dbReference type="Proteomes" id="UP000256779"/>
    </source>
</evidence>
<dbReference type="SUPFAM" id="SSF49899">
    <property type="entry name" value="Concanavalin A-like lectins/glucanases"/>
    <property type="match status" value="1"/>
</dbReference>
<evidence type="ECO:0000313" key="1">
    <source>
        <dbReference type="EMBL" id="RED95672.1"/>
    </source>
</evidence>
<dbReference type="InterPro" id="IPR013320">
    <property type="entry name" value="ConA-like_dom_sf"/>
</dbReference>
<protein>
    <submittedName>
        <fullName evidence="1">Concanavalin A-like lectin/glucanase superfamily protein</fullName>
    </submittedName>
</protein>
<proteinExistence type="predicted"/>
<reference evidence="1 2" key="1">
    <citation type="submission" date="2018-07" db="EMBL/GenBank/DDBJ databases">
        <title>Genomic Encyclopedia of Type Strains, Phase IV (KMG-IV): sequencing the most valuable type-strain genomes for metagenomic binning, comparative biology and taxonomic classification.</title>
        <authorList>
            <person name="Goeker M."/>
        </authorList>
    </citation>
    <scope>NUCLEOTIDE SEQUENCE [LARGE SCALE GENOMIC DNA]</scope>
    <source>
        <strain evidence="1 2">DSM 4134</strain>
    </source>
</reference>
<organism evidence="1 2">
    <name type="scientific">Marinoscillum furvescens DSM 4134</name>
    <dbReference type="NCBI Taxonomy" id="1122208"/>
    <lineage>
        <taxon>Bacteria</taxon>
        <taxon>Pseudomonadati</taxon>
        <taxon>Bacteroidota</taxon>
        <taxon>Cytophagia</taxon>
        <taxon>Cytophagales</taxon>
        <taxon>Reichenbachiellaceae</taxon>
        <taxon>Marinoscillum</taxon>
    </lineage>
</organism>
<dbReference type="PROSITE" id="PS51257">
    <property type="entry name" value="PROKAR_LIPOPROTEIN"/>
    <property type="match status" value="1"/>
</dbReference>
<dbReference type="AlphaFoldDB" id="A0A3D9KZF6"/>
<keyword evidence="1" id="KW-0430">Lectin</keyword>
<dbReference type="GO" id="GO:0030246">
    <property type="term" value="F:carbohydrate binding"/>
    <property type="evidence" value="ECO:0007669"/>
    <property type="project" value="UniProtKB-KW"/>
</dbReference>